<dbReference type="InterPro" id="IPR045518">
    <property type="entry name" value="2EXR"/>
</dbReference>
<dbReference type="PANTHER" id="PTHR35910">
    <property type="entry name" value="2EXR DOMAIN-CONTAINING PROTEIN"/>
    <property type="match status" value="1"/>
</dbReference>
<dbReference type="Pfam" id="PF20150">
    <property type="entry name" value="2EXR"/>
    <property type="match status" value="1"/>
</dbReference>
<dbReference type="Proteomes" id="UP000235786">
    <property type="component" value="Unassembled WGS sequence"/>
</dbReference>
<feature type="region of interest" description="Disordered" evidence="1">
    <location>
        <begin position="1"/>
        <end position="55"/>
    </location>
</feature>
<protein>
    <recommendedName>
        <fullName evidence="2">2EXR domain-containing protein</fullName>
    </recommendedName>
</protein>
<feature type="compositionally biased region" description="Polar residues" evidence="1">
    <location>
        <begin position="8"/>
        <end position="24"/>
    </location>
</feature>
<evidence type="ECO:0000256" key="1">
    <source>
        <dbReference type="SAM" id="MobiDB-lite"/>
    </source>
</evidence>
<reference evidence="3 4" key="1">
    <citation type="submission" date="2016-04" db="EMBL/GenBank/DDBJ databases">
        <title>A degradative enzymes factory behind the ericoid mycorrhizal symbiosis.</title>
        <authorList>
            <consortium name="DOE Joint Genome Institute"/>
            <person name="Martino E."/>
            <person name="Morin E."/>
            <person name="Grelet G."/>
            <person name="Kuo A."/>
            <person name="Kohler A."/>
            <person name="Daghino S."/>
            <person name="Barry K."/>
            <person name="Choi C."/>
            <person name="Cichocki N."/>
            <person name="Clum A."/>
            <person name="Copeland A."/>
            <person name="Hainaut M."/>
            <person name="Haridas S."/>
            <person name="Labutti K."/>
            <person name="Lindquist E."/>
            <person name="Lipzen A."/>
            <person name="Khouja H.-R."/>
            <person name="Murat C."/>
            <person name="Ohm R."/>
            <person name="Olson A."/>
            <person name="Spatafora J."/>
            <person name="Veneault-Fourrey C."/>
            <person name="Henrissat B."/>
            <person name="Grigoriev I."/>
            <person name="Martin F."/>
            <person name="Perotto S."/>
        </authorList>
    </citation>
    <scope>NUCLEOTIDE SEQUENCE [LARGE SCALE GENOMIC DNA]</scope>
    <source>
        <strain evidence="3 4">F</strain>
    </source>
</reference>
<dbReference type="OrthoDB" id="3561020at2759"/>
<dbReference type="EMBL" id="KZ613962">
    <property type="protein sequence ID" value="PMD31559.1"/>
    <property type="molecule type" value="Genomic_DNA"/>
</dbReference>
<accession>A0A2J6QZ95</accession>
<evidence type="ECO:0000313" key="4">
    <source>
        <dbReference type="Proteomes" id="UP000235786"/>
    </source>
</evidence>
<keyword evidence="4" id="KW-1185">Reference proteome</keyword>
<sequence>MAPECDPSTRSDSQPVAQPNTPAQHTLVLRSAPQPPNNHESRTAKADRSEKDPGNGITLTEFTRFKELPLELRLNIWDLVAFTPRNIDIWLGERTFLNEKMGWTENTARYNIYFFRSTTAPPLLLHVDQEARAEGLKVYKLDFRVVHDLKRAAGLGPSNLEISFDPSIYINWAVDTLCVMNTSKFSIRTNDFICKDLASRLKAGNIGRLAFNVEYLVRGFMDVPEIQNAVRSWRYFYLQYRNIREIVLSSQSSHLRG</sequence>
<evidence type="ECO:0000313" key="3">
    <source>
        <dbReference type="EMBL" id="PMD31559.1"/>
    </source>
</evidence>
<name>A0A2J6QZ95_HYAVF</name>
<organism evidence="3 4">
    <name type="scientific">Hyaloscypha variabilis (strain UAMH 11265 / GT02V1 / F)</name>
    <name type="common">Meliniomyces variabilis</name>
    <dbReference type="NCBI Taxonomy" id="1149755"/>
    <lineage>
        <taxon>Eukaryota</taxon>
        <taxon>Fungi</taxon>
        <taxon>Dikarya</taxon>
        <taxon>Ascomycota</taxon>
        <taxon>Pezizomycotina</taxon>
        <taxon>Leotiomycetes</taxon>
        <taxon>Helotiales</taxon>
        <taxon>Hyaloscyphaceae</taxon>
        <taxon>Hyaloscypha</taxon>
        <taxon>Hyaloscypha variabilis</taxon>
    </lineage>
</organism>
<proteinExistence type="predicted"/>
<dbReference type="PANTHER" id="PTHR35910:SF6">
    <property type="entry name" value="2EXR DOMAIN-CONTAINING PROTEIN"/>
    <property type="match status" value="1"/>
</dbReference>
<evidence type="ECO:0000259" key="2">
    <source>
        <dbReference type="Pfam" id="PF20150"/>
    </source>
</evidence>
<gene>
    <name evidence="3" type="ORF">L207DRAFT_610989</name>
</gene>
<feature type="compositionally biased region" description="Basic and acidic residues" evidence="1">
    <location>
        <begin position="39"/>
        <end position="53"/>
    </location>
</feature>
<feature type="domain" description="2EXR" evidence="2">
    <location>
        <begin position="62"/>
        <end position="177"/>
    </location>
</feature>
<dbReference type="AlphaFoldDB" id="A0A2J6QZ95"/>